<accession>A0AA37WF98</accession>
<dbReference type="CDD" id="cd00540">
    <property type="entry name" value="AAG"/>
    <property type="match status" value="1"/>
</dbReference>
<keyword evidence="7" id="KW-1185">Reference proteome</keyword>
<name>A0AA37WF98_9BACT</name>
<gene>
    <name evidence="6" type="ORF">GCM10007940_14000</name>
</gene>
<comment type="similarity">
    <text evidence="1 5">Belongs to the DNA glycosylase MPG family.</text>
</comment>
<comment type="caution">
    <text evidence="6">The sequence shown here is derived from an EMBL/GenBank/DDBJ whole genome shotgun (WGS) entry which is preliminary data.</text>
</comment>
<dbReference type="AlphaFoldDB" id="A0AA37WF98"/>
<dbReference type="GO" id="GO:0006284">
    <property type="term" value="P:base-excision repair"/>
    <property type="evidence" value="ECO:0007669"/>
    <property type="project" value="InterPro"/>
</dbReference>
<dbReference type="InterPro" id="IPR011034">
    <property type="entry name" value="Formyl_transferase-like_C_sf"/>
</dbReference>
<dbReference type="FunFam" id="3.10.300.10:FF:000001">
    <property type="entry name" value="Putative 3-methyladenine DNA glycosylase"/>
    <property type="match status" value="1"/>
</dbReference>
<proteinExistence type="inferred from homology"/>
<organism evidence="6 7">
    <name type="scientific">Portibacter lacus</name>
    <dbReference type="NCBI Taxonomy" id="1099794"/>
    <lineage>
        <taxon>Bacteria</taxon>
        <taxon>Pseudomonadati</taxon>
        <taxon>Bacteroidota</taxon>
        <taxon>Saprospiria</taxon>
        <taxon>Saprospirales</taxon>
        <taxon>Haliscomenobacteraceae</taxon>
        <taxon>Portibacter</taxon>
    </lineage>
</organism>
<dbReference type="PANTHER" id="PTHR10429:SF0">
    <property type="entry name" value="DNA-3-METHYLADENINE GLYCOSYLASE"/>
    <property type="match status" value="1"/>
</dbReference>
<sequence>MVLPRSFYEGEDILEISKSLLGKKLCSDIGGQFTSGIIVETEAYKAPEDKASHAFGNKVTPRTVTMFSPPGTGYIYIIYGMYHLFNVITGPEGTAHCILIRAVEPLDGQDVMLERRGKPSMIKAVTNGPGKFSIAMGMHKKYDATDLTISSDIWIETGWPELSEEEILVGPRVGMSTAEECSNWPYRFRVKGNKWTSKPDKVWYDL</sequence>
<dbReference type="GO" id="GO:0003905">
    <property type="term" value="F:alkylbase DNA N-glycosylase activity"/>
    <property type="evidence" value="ECO:0007669"/>
    <property type="project" value="InterPro"/>
</dbReference>
<keyword evidence="4 5" id="KW-0234">DNA repair</keyword>
<dbReference type="EC" id="3.2.2.-" evidence="5"/>
<dbReference type="PANTHER" id="PTHR10429">
    <property type="entry name" value="DNA-3-METHYLADENINE GLYCOSYLASE"/>
    <property type="match status" value="1"/>
</dbReference>
<dbReference type="NCBIfam" id="TIGR00567">
    <property type="entry name" value="3mg"/>
    <property type="match status" value="1"/>
</dbReference>
<evidence type="ECO:0000313" key="7">
    <source>
        <dbReference type="Proteomes" id="UP001156666"/>
    </source>
</evidence>
<reference evidence="6" key="1">
    <citation type="journal article" date="2014" name="Int. J. Syst. Evol. Microbiol.">
        <title>Complete genome sequence of Corynebacterium casei LMG S-19264T (=DSM 44701T), isolated from a smear-ripened cheese.</title>
        <authorList>
            <consortium name="US DOE Joint Genome Institute (JGI-PGF)"/>
            <person name="Walter F."/>
            <person name="Albersmeier A."/>
            <person name="Kalinowski J."/>
            <person name="Ruckert C."/>
        </authorList>
    </citation>
    <scope>NUCLEOTIDE SEQUENCE</scope>
    <source>
        <strain evidence="6">NBRC 108769</strain>
    </source>
</reference>
<reference evidence="6" key="2">
    <citation type="submission" date="2023-01" db="EMBL/GenBank/DDBJ databases">
        <title>Draft genome sequence of Portibacter lacus strain NBRC 108769.</title>
        <authorList>
            <person name="Sun Q."/>
            <person name="Mori K."/>
        </authorList>
    </citation>
    <scope>NUCLEOTIDE SEQUENCE</scope>
    <source>
        <strain evidence="6">NBRC 108769</strain>
    </source>
</reference>
<dbReference type="InterPro" id="IPR003180">
    <property type="entry name" value="MPG"/>
</dbReference>
<evidence type="ECO:0000256" key="2">
    <source>
        <dbReference type="ARBA" id="ARBA00022763"/>
    </source>
</evidence>
<evidence type="ECO:0000256" key="3">
    <source>
        <dbReference type="ARBA" id="ARBA00022801"/>
    </source>
</evidence>
<dbReference type="EMBL" id="BSOH01000007">
    <property type="protein sequence ID" value="GLR16785.1"/>
    <property type="molecule type" value="Genomic_DNA"/>
</dbReference>
<protein>
    <recommendedName>
        <fullName evidence="5">Putative 3-methyladenine DNA glycosylase</fullName>
        <ecNumber evidence="5">3.2.2.-</ecNumber>
    </recommendedName>
</protein>
<dbReference type="Gene3D" id="3.10.300.10">
    <property type="entry name" value="Methylpurine-DNA glycosylase (MPG)"/>
    <property type="match status" value="1"/>
</dbReference>
<dbReference type="SUPFAM" id="SSF50486">
    <property type="entry name" value="FMT C-terminal domain-like"/>
    <property type="match status" value="1"/>
</dbReference>
<dbReference type="GO" id="GO:0003677">
    <property type="term" value="F:DNA binding"/>
    <property type="evidence" value="ECO:0007669"/>
    <property type="project" value="InterPro"/>
</dbReference>
<evidence type="ECO:0000256" key="1">
    <source>
        <dbReference type="ARBA" id="ARBA00009232"/>
    </source>
</evidence>
<dbReference type="RefSeq" id="WP_235291028.1">
    <property type="nucleotide sequence ID" value="NZ_BSOH01000007.1"/>
</dbReference>
<evidence type="ECO:0000256" key="4">
    <source>
        <dbReference type="ARBA" id="ARBA00023204"/>
    </source>
</evidence>
<evidence type="ECO:0000313" key="6">
    <source>
        <dbReference type="EMBL" id="GLR16785.1"/>
    </source>
</evidence>
<evidence type="ECO:0000256" key="5">
    <source>
        <dbReference type="HAMAP-Rule" id="MF_00527"/>
    </source>
</evidence>
<keyword evidence="3 5" id="KW-0378">Hydrolase</keyword>
<dbReference type="HAMAP" id="MF_00527">
    <property type="entry name" value="3MGH"/>
    <property type="match status" value="1"/>
</dbReference>
<dbReference type="Pfam" id="PF02245">
    <property type="entry name" value="Pur_DNA_glyco"/>
    <property type="match status" value="1"/>
</dbReference>
<dbReference type="InterPro" id="IPR036995">
    <property type="entry name" value="MPG_sf"/>
</dbReference>
<dbReference type="Proteomes" id="UP001156666">
    <property type="component" value="Unassembled WGS sequence"/>
</dbReference>
<keyword evidence="2 5" id="KW-0227">DNA damage</keyword>